<dbReference type="AlphaFoldDB" id="A0A7M7GBP1"/>
<name>A0A7M7GBP1_NASVI</name>
<feature type="region of interest" description="Disordered" evidence="5">
    <location>
        <begin position="724"/>
        <end position="747"/>
    </location>
</feature>
<feature type="region of interest" description="Disordered" evidence="5">
    <location>
        <begin position="501"/>
        <end position="554"/>
    </location>
</feature>
<feature type="compositionally biased region" description="Polar residues" evidence="5">
    <location>
        <begin position="204"/>
        <end position="217"/>
    </location>
</feature>
<dbReference type="OrthoDB" id="1684416at2759"/>
<dbReference type="GeneID" id="100123133"/>
<comment type="subcellular location">
    <subcellularLocation>
        <location evidence="1">Cytoplasm</location>
        <location evidence="1">Cytoskeleton</location>
    </subcellularLocation>
</comment>
<feature type="compositionally biased region" description="Basic and acidic residues" evidence="5">
    <location>
        <begin position="179"/>
        <end position="198"/>
    </location>
</feature>
<dbReference type="Pfam" id="PF06886">
    <property type="entry name" value="TPX2"/>
    <property type="match status" value="1"/>
</dbReference>
<evidence type="ECO:0000259" key="6">
    <source>
        <dbReference type="Pfam" id="PF06886"/>
    </source>
</evidence>
<evidence type="ECO:0000256" key="5">
    <source>
        <dbReference type="SAM" id="MobiDB-lite"/>
    </source>
</evidence>
<evidence type="ECO:0000256" key="3">
    <source>
        <dbReference type="ARBA" id="ARBA00022490"/>
    </source>
</evidence>
<feature type="domain" description="TPX2 C-terminal" evidence="6">
    <location>
        <begin position="708"/>
        <end position="780"/>
    </location>
</feature>
<feature type="region of interest" description="Disordered" evidence="5">
    <location>
        <begin position="159"/>
        <end position="318"/>
    </location>
</feature>
<feature type="compositionally biased region" description="Basic and acidic residues" evidence="5">
    <location>
        <begin position="218"/>
        <end position="229"/>
    </location>
</feature>
<dbReference type="InterPro" id="IPR027329">
    <property type="entry name" value="TPX2_C"/>
</dbReference>
<dbReference type="GO" id="GO:0005856">
    <property type="term" value="C:cytoskeleton"/>
    <property type="evidence" value="ECO:0007669"/>
    <property type="project" value="UniProtKB-SubCell"/>
</dbReference>
<feature type="compositionally biased region" description="Polar residues" evidence="5">
    <location>
        <begin position="620"/>
        <end position="629"/>
    </location>
</feature>
<feature type="region of interest" description="Disordered" evidence="5">
    <location>
        <begin position="362"/>
        <end position="387"/>
    </location>
</feature>
<protein>
    <recommendedName>
        <fullName evidence="6">TPX2 C-terminal domain-containing protein</fullName>
    </recommendedName>
</protein>
<feature type="compositionally biased region" description="Basic and acidic residues" evidence="5">
    <location>
        <begin position="609"/>
        <end position="619"/>
    </location>
</feature>
<evidence type="ECO:0000256" key="1">
    <source>
        <dbReference type="ARBA" id="ARBA00004245"/>
    </source>
</evidence>
<dbReference type="KEGG" id="nvi:100123133"/>
<sequence length="795" mass="90719">MEDLDAPQWADFIAPSPQIPLDDYFLHRHLKHEYREKLDSLDTESPNIAIKKLNQSKIPLSDTSSSSENILQKTPVRKMVSKGPKSSSARKNVKETTTYENVLTEAMNNLQLSFKKMPNEKSFNKSCLIDSPAFKTPSKRVTRSMCAQSVNTPRCNLEESYYASPENEKLASPENGSDLESHEENKENVEHAESRESTEDSPLYETSQINLEVTATSTEHEISHEKSEPESEPQPLANDSKIANKGKDKESSSSQQNSSKQLPKSRVVTAFSSQPTGPGSGSKKKVATLTGNAWHRQVKRRMSITNQRRMSVSKAPSAATKYVSMAEAVTKFQRATPQRFRSTNVKSTRTEQLRRMSLKLTRAHSPTLMSKNRNRPVTALSREEQEKLEVEKMRQNQIKANPVRKDILQRPAPLKKVEKKMVTNPEPFHLTKTKKEQFPPPKQGQEIKRVNSFNKKTVPSIVNDDKGFIVKDEEVMGFGIPLEPCKTKKKNTKVQPFSFEARNKELEMKKQERLKKMQESEHQKNKAEFHARPVPSAVKTPANKQASKNDSVKKTKITITRSVSFESKIKLLQQKKEEKIKQMLEEEKKARTFKAQKVPEFKPVLVRGRSRDNLLKRSNENLASKSHNTSDSNKKPNNSLKNSRENLVPKPKNFIKKPMPIPFVAPKKTTPPTTTTVENQENRSQGAVPKIMAPKCKLSQKSVAVLSELNTDIRAKQRKEFDDQLKKKEMEEEEMRRREEDDRISKEKAQNLELRKMAEVKARPMPVYKPLQILKSKKPVTDPQSPAWARKKSTQ</sequence>
<comment type="similarity">
    <text evidence="2">Belongs to the TPX2 family.</text>
</comment>
<feature type="region of interest" description="Disordered" evidence="5">
    <location>
        <begin position="773"/>
        <end position="795"/>
    </location>
</feature>
<feature type="region of interest" description="Disordered" evidence="5">
    <location>
        <begin position="419"/>
        <end position="445"/>
    </location>
</feature>
<feature type="region of interest" description="Disordered" evidence="5">
    <location>
        <begin position="597"/>
        <end position="693"/>
    </location>
</feature>
<evidence type="ECO:0000256" key="4">
    <source>
        <dbReference type="ARBA" id="ARBA00023212"/>
    </source>
</evidence>
<evidence type="ECO:0000256" key="2">
    <source>
        <dbReference type="ARBA" id="ARBA00005885"/>
    </source>
</evidence>
<evidence type="ECO:0000313" key="7">
    <source>
        <dbReference type="EnsemblMetazoa" id="XP_001606744"/>
    </source>
</evidence>
<organism evidence="7 8">
    <name type="scientific">Nasonia vitripennis</name>
    <name type="common">Parasitic wasp</name>
    <dbReference type="NCBI Taxonomy" id="7425"/>
    <lineage>
        <taxon>Eukaryota</taxon>
        <taxon>Metazoa</taxon>
        <taxon>Ecdysozoa</taxon>
        <taxon>Arthropoda</taxon>
        <taxon>Hexapoda</taxon>
        <taxon>Insecta</taxon>
        <taxon>Pterygota</taxon>
        <taxon>Neoptera</taxon>
        <taxon>Endopterygota</taxon>
        <taxon>Hymenoptera</taxon>
        <taxon>Apocrita</taxon>
        <taxon>Proctotrupomorpha</taxon>
        <taxon>Chalcidoidea</taxon>
        <taxon>Pteromalidae</taxon>
        <taxon>Pteromalinae</taxon>
        <taxon>Nasonia</taxon>
    </lineage>
</organism>
<evidence type="ECO:0000313" key="8">
    <source>
        <dbReference type="Proteomes" id="UP000002358"/>
    </source>
</evidence>
<dbReference type="EnsemblMetazoa" id="XM_001606694">
    <property type="protein sequence ID" value="XP_001606744"/>
    <property type="gene ID" value="LOC100123133"/>
</dbReference>
<keyword evidence="4" id="KW-0206">Cytoskeleton</keyword>
<feature type="compositionally biased region" description="Low complexity" evidence="5">
    <location>
        <begin position="666"/>
        <end position="676"/>
    </location>
</feature>
<dbReference type="Proteomes" id="UP000002358">
    <property type="component" value="Chromosome 5"/>
</dbReference>
<feature type="compositionally biased region" description="Basic and acidic residues" evidence="5">
    <location>
        <begin position="501"/>
        <end position="531"/>
    </location>
</feature>
<dbReference type="InParanoid" id="A0A7M7GBP1"/>
<reference evidence="7" key="1">
    <citation type="submission" date="2021-01" db="UniProtKB">
        <authorList>
            <consortium name="EnsemblMetazoa"/>
        </authorList>
    </citation>
    <scope>IDENTIFICATION</scope>
</reference>
<keyword evidence="8" id="KW-1185">Reference proteome</keyword>
<dbReference type="SMR" id="A0A7M7GBP1"/>
<feature type="compositionally biased region" description="Low complexity" evidence="5">
    <location>
        <begin position="252"/>
        <end position="265"/>
    </location>
</feature>
<dbReference type="RefSeq" id="XP_001606744.2">
    <property type="nucleotide sequence ID" value="XM_001606694.6"/>
</dbReference>
<proteinExistence type="inferred from homology"/>
<accession>A0A7M7GBP1</accession>
<keyword evidence="3" id="KW-0963">Cytoplasm</keyword>